<name>A0AAE3ZUJ9_9ACTN</name>
<dbReference type="GO" id="GO:0006508">
    <property type="term" value="P:proteolysis"/>
    <property type="evidence" value="ECO:0007669"/>
    <property type="project" value="UniProtKB-KW"/>
</dbReference>
<feature type="transmembrane region" description="Helical" evidence="1">
    <location>
        <begin position="200"/>
        <end position="233"/>
    </location>
</feature>
<keyword evidence="1" id="KW-0472">Membrane</keyword>
<reference evidence="2 3" key="1">
    <citation type="submission" date="2023-07" db="EMBL/GenBank/DDBJ databases">
        <title>Sequencing the genomes of 1000 actinobacteria strains.</title>
        <authorList>
            <person name="Klenk H.-P."/>
        </authorList>
    </citation>
    <scope>NUCLEOTIDE SEQUENCE [LARGE SCALE GENOMIC DNA]</scope>
    <source>
        <strain evidence="2 3">DSM 44711</strain>
    </source>
</reference>
<dbReference type="EMBL" id="JAVDYC010000001">
    <property type="protein sequence ID" value="MDR7326152.1"/>
    <property type="molecule type" value="Genomic_DNA"/>
</dbReference>
<feature type="transmembrane region" description="Helical" evidence="1">
    <location>
        <begin position="149"/>
        <end position="168"/>
    </location>
</feature>
<feature type="transmembrane region" description="Helical" evidence="1">
    <location>
        <begin position="12"/>
        <end position="33"/>
    </location>
</feature>
<evidence type="ECO:0000313" key="2">
    <source>
        <dbReference type="EMBL" id="MDR7326152.1"/>
    </source>
</evidence>
<keyword evidence="2" id="KW-0378">Hydrolase</keyword>
<evidence type="ECO:0000313" key="3">
    <source>
        <dbReference type="Proteomes" id="UP001183629"/>
    </source>
</evidence>
<dbReference type="CDD" id="cd05709">
    <property type="entry name" value="S2P-M50"/>
    <property type="match status" value="1"/>
</dbReference>
<evidence type="ECO:0000256" key="1">
    <source>
        <dbReference type="SAM" id="Phobius"/>
    </source>
</evidence>
<organism evidence="2 3">
    <name type="scientific">Catenuloplanes niger</name>
    <dbReference type="NCBI Taxonomy" id="587534"/>
    <lineage>
        <taxon>Bacteria</taxon>
        <taxon>Bacillati</taxon>
        <taxon>Actinomycetota</taxon>
        <taxon>Actinomycetes</taxon>
        <taxon>Micromonosporales</taxon>
        <taxon>Micromonosporaceae</taxon>
        <taxon>Catenuloplanes</taxon>
    </lineage>
</organism>
<dbReference type="GO" id="GO:0008233">
    <property type="term" value="F:peptidase activity"/>
    <property type="evidence" value="ECO:0007669"/>
    <property type="project" value="UniProtKB-KW"/>
</dbReference>
<gene>
    <name evidence="2" type="ORF">J2S44_006402</name>
</gene>
<keyword evidence="1" id="KW-1133">Transmembrane helix</keyword>
<comment type="caution">
    <text evidence="2">The sequence shown here is derived from an EMBL/GenBank/DDBJ whole genome shotgun (WGS) entry which is preliminary data.</text>
</comment>
<keyword evidence="3" id="KW-1185">Reference proteome</keyword>
<dbReference type="AlphaFoldDB" id="A0AAE3ZUJ9"/>
<accession>A0AAE3ZUJ9</accession>
<keyword evidence="1" id="KW-0812">Transmembrane</keyword>
<protein>
    <submittedName>
        <fullName evidence="2">Zn-dependent protease</fullName>
    </submittedName>
</protein>
<sequence>MLFSLGQPISFAGFVVSFLIAVAVRATVMRLTMRAVGLAPRRPVPIRFHPRRDFDVFGVVAALIGGPGWGKGLDVDEVSAHRGRGRRALVYGSGPLSVLLLSQVFLLIVALGSDRVTLYEPSPVDVRGGVALLATGDTAAGGFTMLIEFLAAIGVGLFCFALFDLIPLPPLDGWGLLWSSLRQPGSAAQTARTWLVENNLGVAILLALMFLPFSTPLVFVVLDVVGAPLLGVWAW</sequence>
<feature type="transmembrane region" description="Helical" evidence="1">
    <location>
        <begin position="90"/>
        <end position="111"/>
    </location>
</feature>
<proteinExistence type="predicted"/>
<keyword evidence="2" id="KW-0645">Protease</keyword>
<dbReference type="RefSeq" id="WP_310421436.1">
    <property type="nucleotide sequence ID" value="NZ_JAVDYC010000001.1"/>
</dbReference>
<dbReference type="Proteomes" id="UP001183629">
    <property type="component" value="Unassembled WGS sequence"/>
</dbReference>